<proteinExistence type="predicted"/>
<reference evidence="2" key="1">
    <citation type="submission" date="2023-05" db="EMBL/GenBank/DDBJ databases">
        <authorList>
            <person name="Stuckert A."/>
        </authorList>
    </citation>
    <scope>NUCLEOTIDE SEQUENCE</scope>
</reference>
<comment type="caution">
    <text evidence="2">The sequence shown here is derived from an EMBL/GenBank/DDBJ whole genome shotgun (WGS) entry which is preliminary data.</text>
</comment>
<dbReference type="Proteomes" id="UP001162483">
    <property type="component" value="Unassembled WGS sequence"/>
</dbReference>
<feature type="compositionally biased region" description="Low complexity" evidence="1">
    <location>
        <begin position="52"/>
        <end position="65"/>
    </location>
</feature>
<dbReference type="EMBL" id="CATNWA010014376">
    <property type="protein sequence ID" value="CAI9571110.1"/>
    <property type="molecule type" value="Genomic_DNA"/>
</dbReference>
<organism evidence="2 3">
    <name type="scientific">Staurois parvus</name>
    <dbReference type="NCBI Taxonomy" id="386267"/>
    <lineage>
        <taxon>Eukaryota</taxon>
        <taxon>Metazoa</taxon>
        <taxon>Chordata</taxon>
        <taxon>Craniata</taxon>
        <taxon>Vertebrata</taxon>
        <taxon>Euteleostomi</taxon>
        <taxon>Amphibia</taxon>
        <taxon>Batrachia</taxon>
        <taxon>Anura</taxon>
        <taxon>Neobatrachia</taxon>
        <taxon>Ranoidea</taxon>
        <taxon>Ranidae</taxon>
        <taxon>Staurois</taxon>
    </lineage>
</organism>
<evidence type="ECO:0000313" key="2">
    <source>
        <dbReference type="EMBL" id="CAI9571110.1"/>
    </source>
</evidence>
<name>A0ABN9DGS7_9NEOB</name>
<evidence type="ECO:0000313" key="3">
    <source>
        <dbReference type="Proteomes" id="UP001162483"/>
    </source>
</evidence>
<feature type="region of interest" description="Disordered" evidence="1">
    <location>
        <begin position="1"/>
        <end position="65"/>
    </location>
</feature>
<evidence type="ECO:0000256" key="1">
    <source>
        <dbReference type="SAM" id="MobiDB-lite"/>
    </source>
</evidence>
<sequence>MDNLSIGGPTEIGSSTRLRSPGKYPPIPGQRSYCGETADEKQETAGFRLWTRNYSRSSNQNSSPH</sequence>
<keyword evidence="3" id="KW-1185">Reference proteome</keyword>
<protein>
    <submittedName>
        <fullName evidence="2">Uncharacterized protein</fullName>
    </submittedName>
</protein>
<gene>
    <name evidence="2" type="ORF">SPARVUS_LOCUS7187816</name>
</gene>
<accession>A0ABN9DGS7</accession>